<proteinExistence type="inferred from homology"/>
<dbReference type="InterPro" id="IPR050957">
    <property type="entry name" value="BMP_lipoprotein"/>
</dbReference>
<evidence type="ECO:0000256" key="5">
    <source>
        <dbReference type="ARBA" id="ARBA00023136"/>
    </source>
</evidence>
<keyword evidence="3" id="KW-1003">Cell membrane</keyword>
<dbReference type="Pfam" id="PF02608">
    <property type="entry name" value="Bmp"/>
    <property type="match status" value="1"/>
</dbReference>
<comment type="subcellular location">
    <subcellularLocation>
        <location evidence="1">Cell membrane</location>
        <topology evidence="1">Lipid-anchor</topology>
    </subcellularLocation>
</comment>
<dbReference type="InterPro" id="IPR003760">
    <property type="entry name" value="PnrA-like"/>
</dbReference>
<name>A0A6J6HEZ2_9ZZZZ</name>
<evidence type="ECO:0000259" key="7">
    <source>
        <dbReference type="Pfam" id="PF02608"/>
    </source>
</evidence>
<dbReference type="GO" id="GO:0005886">
    <property type="term" value="C:plasma membrane"/>
    <property type="evidence" value="ECO:0007669"/>
    <property type="project" value="UniProtKB-SubCell"/>
</dbReference>
<protein>
    <submittedName>
        <fullName evidence="8">Unannotated protein</fullName>
    </submittedName>
</protein>
<evidence type="ECO:0000256" key="4">
    <source>
        <dbReference type="ARBA" id="ARBA00022729"/>
    </source>
</evidence>
<reference evidence="8" key="1">
    <citation type="submission" date="2020-05" db="EMBL/GenBank/DDBJ databases">
        <authorList>
            <person name="Chiriac C."/>
            <person name="Salcher M."/>
            <person name="Ghai R."/>
            <person name="Kavagutti S V."/>
        </authorList>
    </citation>
    <scope>NUCLEOTIDE SEQUENCE</scope>
</reference>
<evidence type="ECO:0000256" key="2">
    <source>
        <dbReference type="ARBA" id="ARBA00008610"/>
    </source>
</evidence>
<dbReference type="InterPro" id="IPR028082">
    <property type="entry name" value="Peripla_BP_I"/>
</dbReference>
<organism evidence="8">
    <name type="scientific">freshwater metagenome</name>
    <dbReference type="NCBI Taxonomy" id="449393"/>
    <lineage>
        <taxon>unclassified sequences</taxon>
        <taxon>metagenomes</taxon>
        <taxon>ecological metagenomes</taxon>
    </lineage>
</organism>
<dbReference type="PANTHER" id="PTHR34296:SF2">
    <property type="entry name" value="ABC TRANSPORTER GUANOSINE-BINDING PROTEIN NUPN"/>
    <property type="match status" value="1"/>
</dbReference>
<comment type="similarity">
    <text evidence="2">Belongs to the BMP lipoprotein family.</text>
</comment>
<keyword evidence="5" id="KW-0472">Membrane</keyword>
<evidence type="ECO:0000256" key="6">
    <source>
        <dbReference type="ARBA" id="ARBA00023288"/>
    </source>
</evidence>
<dbReference type="Gene3D" id="3.40.50.2300">
    <property type="match status" value="2"/>
</dbReference>
<keyword evidence="4" id="KW-0732">Signal</keyword>
<dbReference type="PANTHER" id="PTHR34296">
    <property type="entry name" value="TRANSCRIPTIONAL ACTIVATOR PROTEIN MED"/>
    <property type="match status" value="1"/>
</dbReference>
<feature type="domain" description="ABC transporter substrate-binding protein PnrA-like" evidence="7">
    <location>
        <begin position="39"/>
        <end position="356"/>
    </location>
</feature>
<dbReference type="SUPFAM" id="SSF53822">
    <property type="entry name" value="Periplasmic binding protein-like I"/>
    <property type="match status" value="1"/>
</dbReference>
<accession>A0A6J6HEZ2</accession>
<dbReference type="EMBL" id="CAEZUU010000081">
    <property type="protein sequence ID" value="CAB4612242.1"/>
    <property type="molecule type" value="Genomic_DNA"/>
</dbReference>
<sequence>MNKNILKGLALASVAALTLAGCASAPSTPTVTPVDYKACMVSDQGGFKDASFNEEAYNGLKEAEATLGVQIASVESPETATQTDYVSGVDSMINEGCNIIINVGFALAAATRDAAKAHTDVNFALIDSGLSNDDFSPLSLDNVKPLQYDTAEAAFLAGYLAAATTKTGKVATYGGMLFPSVTIFMDGFKQGVDYYNKAKGKSVKVLGAENKDSSKWSATGDFSDVAKGKTLTEQFFAQGADIVLPVAGPVGKGSGQATLDHKGTYVIGVDSDWYGISAHAEYKANILTSVEKKMAKAVLETIKSGLDKTFAGGDANQYVGNLANGGVQISAQHDVAYPAGVQAELDDLQKKIIDGSLVVTSIYKK</sequence>
<dbReference type="PROSITE" id="PS51257">
    <property type="entry name" value="PROKAR_LIPOPROTEIN"/>
    <property type="match status" value="1"/>
</dbReference>
<dbReference type="CDD" id="cd06354">
    <property type="entry name" value="PBP1_PrnA-like"/>
    <property type="match status" value="1"/>
</dbReference>
<evidence type="ECO:0000256" key="3">
    <source>
        <dbReference type="ARBA" id="ARBA00022475"/>
    </source>
</evidence>
<gene>
    <name evidence="8" type="ORF">UFOPK1857_00485</name>
</gene>
<evidence type="ECO:0000313" key="8">
    <source>
        <dbReference type="EMBL" id="CAB4612242.1"/>
    </source>
</evidence>
<keyword evidence="6" id="KW-0449">Lipoprotein</keyword>
<dbReference type="AlphaFoldDB" id="A0A6J6HEZ2"/>
<evidence type="ECO:0000256" key="1">
    <source>
        <dbReference type="ARBA" id="ARBA00004193"/>
    </source>
</evidence>